<reference evidence="2 3" key="1">
    <citation type="submission" date="2019-10" db="EMBL/GenBank/DDBJ databases">
        <title>Glaciimonas soli sp. nov., a psychrophilic bacterium isolated from the forest soil of a high elevation mountain in Taiwan.</title>
        <authorList>
            <person name="Wang L.-T."/>
            <person name="Shieh W.Y."/>
        </authorList>
    </citation>
    <scope>NUCLEOTIDE SEQUENCE [LARGE SCALE GENOMIC DNA]</scope>
    <source>
        <strain evidence="2 3">GS1</strain>
    </source>
</reference>
<dbReference type="Proteomes" id="UP000451565">
    <property type="component" value="Unassembled WGS sequence"/>
</dbReference>
<feature type="transmembrane region" description="Helical" evidence="1">
    <location>
        <begin position="24"/>
        <end position="43"/>
    </location>
</feature>
<dbReference type="EMBL" id="WINI01000001">
    <property type="protein sequence ID" value="MQR00116.1"/>
    <property type="molecule type" value="Genomic_DNA"/>
</dbReference>
<proteinExistence type="predicted"/>
<gene>
    <name evidence="2" type="ORF">GEV47_05390</name>
</gene>
<dbReference type="RefSeq" id="WP_153233632.1">
    <property type="nucleotide sequence ID" value="NZ_WINI01000001.1"/>
</dbReference>
<dbReference type="OrthoDB" id="8689816at2"/>
<keyword evidence="1" id="KW-1133">Transmembrane helix</keyword>
<keyword evidence="3" id="KW-1185">Reference proteome</keyword>
<dbReference type="InterPro" id="IPR031044">
    <property type="entry name" value="Small_Trp_rich"/>
</dbReference>
<evidence type="ECO:0000313" key="2">
    <source>
        <dbReference type="EMBL" id="MQR00116.1"/>
    </source>
</evidence>
<dbReference type="NCBIfam" id="TIGR04438">
    <property type="entry name" value="small_Trp_rich"/>
    <property type="match status" value="1"/>
</dbReference>
<comment type="caution">
    <text evidence="2">The sequence shown here is derived from an EMBL/GenBank/DDBJ whole genome shotgun (WGS) entry which is preliminary data.</text>
</comment>
<sequence length="79" mass="9258">MPLIIIIVLLVVMKLTEFGPLGTISWWWISGLMAVAFIWFEFIERLLGLDKKRAHEAMEKSRLDRVKKTFEGPGRSRRK</sequence>
<keyword evidence="1" id="KW-0472">Membrane</keyword>
<name>A0A843YU02_9BURK</name>
<protein>
    <submittedName>
        <fullName evidence="2">TIGR04438 family Trp-rich protein</fullName>
    </submittedName>
</protein>
<organism evidence="2 3">
    <name type="scientific">Glaciimonas soli</name>
    <dbReference type="NCBI Taxonomy" id="2590999"/>
    <lineage>
        <taxon>Bacteria</taxon>
        <taxon>Pseudomonadati</taxon>
        <taxon>Pseudomonadota</taxon>
        <taxon>Betaproteobacteria</taxon>
        <taxon>Burkholderiales</taxon>
        <taxon>Oxalobacteraceae</taxon>
        <taxon>Glaciimonas</taxon>
    </lineage>
</organism>
<keyword evidence="1" id="KW-0812">Transmembrane</keyword>
<accession>A0A843YU02</accession>
<evidence type="ECO:0000256" key="1">
    <source>
        <dbReference type="SAM" id="Phobius"/>
    </source>
</evidence>
<evidence type="ECO:0000313" key="3">
    <source>
        <dbReference type="Proteomes" id="UP000451565"/>
    </source>
</evidence>
<dbReference type="AlphaFoldDB" id="A0A843YU02"/>